<sequence>IKKSLKYIRDNRQDFMWAWDAGSPRSQAEGILDDITYDWYYLLEGILQSGGRAVVIPEEKIERAYKLVRQNTELEVSATGTAGLAGLLELRAASIISPDSRVGLFFTGIDR</sequence>
<dbReference type="AlphaFoldDB" id="X1E9I8"/>
<organism evidence="1">
    <name type="scientific">marine sediment metagenome</name>
    <dbReference type="NCBI Taxonomy" id="412755"/>
    <lineage>
        <taxon>unclassified sequences</taxon>
        <taxon>metagenomes</taxon>
        <taxon>ecological metagenomes</taxon>
    </lineage>
</organism>
<reference evidence="1" key="1">
    <citation type="journal article" date="2014" name="Front. Microbiol.">
        <title>High frequency of phylogenetically diverse reductive dehalogenase-homologous genes in deep subseafloor sedimentary metagenomes.</title>
        <authorList>
            <person name="Kawai M."/>
            <person name="Futagami T."/>
            <person name="Toyoda A."/>
            <person name="Takaki Y."/>
            <person name="Nishi S."/>
            <person name="Hori S."/>
            <person name="Arai W."/>
            <person name="Tsubouchi T."/>
            <person name="Morono Y."/>
            <person name="Uchiyama I."/>
            <person name="Ito T."/>
            <person name="Fujiyama A."/>
            <person name="Inagaki F."/>
            <person name="Takami H."/>
        </authorList>
    </citation>
    <scope>NUCLEOTIDE SEQUENCE</scope>
    <source>
        <strain evidence="1">Expedition CK06-06</strain>
    </source>
</reference>
<gene>
    <name evidence="1" type="ORF">S01H4_61790</name>
</gene>
<dbReference type="SUPFAM" id="SSF53686">
    <property type="entry name" value="Tryptophan synthase beta subunit-like PLP-dependent enzymes"/>
    <property type="match status" value="1"/>
</dbReference>
<accession>X1E9I8</accession>
<dbReference type="InterPro" id="IPR036052">
    <property type="entry name" value="TrpB-like_PALP_sf"/>
</dbReference>
<proteinExistence type="predicted"/>
<dbReference type="Gene3D" id="3.40.50.1100">
    <property type="match status" value="1"/>
</dbReference>
<protein>
    <recommendedName>
        <fullName evidence="2">Tryptophan synthase beta chain-like PALP domain-containing protein</fullName>
    </recommendedName>
</protein>
<dbReference type="EMBL" id="BART01036723">
    <property type="protein sequence ID" value="GAH13824.1"/>
    <property type="molecule type" value="Genomic_DNA"/>
</dbReference>
<name>X1E9I8_9ZZZZ</name>
<comment type="caution">
    <text evidence="1">The sequence shown here is derived from an EMBL/GenBank/DDBJ whole genome shotgun (WGS) entry which is preliminary data.</text>
</comment>
<evidence type="ECO:0000313" key="1">
    <source>
        <dbReference type="EMBL" id="GAH13824.1"/>
    </source>
</evidence>
<evidence type="ECO:0008006" key="2">
    <source>
        <dbReference type="Google" id="ProtNLM"/>
    </source>
</evidence>
<feature type="non-terminal residue" evidence="1">
    <location>
        <position position="1"/>
    </location>
</feature>